<dbReference type="RefSeq" id="WP_119745978.1">
    <property type="nucleotide sequence ID" value="NZ_QZCG01000002.1"/>
</dbReference>
<reference evidence="2" key="1">
    <citation type="submission" date="2018-09" db="EMBL/GenBank/DDBJ databases">
        <title>Acidovorax cavernicola nov. sp. isolated from Gruta de las Maravillas (Aracena, Spain).</title>
        <authorList>
            <person name="Jurado V."/>
            <person name="Gutierrez-Patricio S."/>
            <person name="Gonzalez-Pimentel J.L."/>
            <person name="Miller A.Z."/>
            <person name="Laiz L."/>
            <person name="Saiz-Jimenez C."/>
        </authorList>
    </citation>
    <scope>NUCLEOTIDE SEQUENCE [LARGE SCALE GENOMIC DNA]</scope>
    <source>
        <strain evidence="2">1011MAR3C25</strain>
    </source>
</reference>
<dbReference type="EMBL" id="QZCG01000002">
    <property type="protein sequence ID" value="RJE87986.1"/>
    <property type="molecule type" value="Genomic_DNA"/>
</dbReference>
<protein>
    <submittedName>
        <fullName evidence="1">Uncharacterized protein</fullName>
    </submittedName>
</protein>
<evidence type="ECO:0000313" key="1">
    <source>
        <dbReference type="EMBL" id="RJE87986.1"/>
    </source>
</evidence>
<evidence type="ECO:0000313" key="2">
    <source>
        <dbReference type="Proteomes" id="UP000284202"/>
    </source>
</evidence>
<dbReference type="Proteomes" id="UP000284202">
    <property type="component" value="Unassembled WGS sequence"/>
</dbReference>
<proteinExistence type="predicted"/>
<gene>
    <name evidence="1" type="ORF">D3P04_03430</name>
</gene>
<comment type="caution">
    <text evidence="1">The sequence shown here is derived from an EMBL/GenBank/DDBJ whole genome shotgun (WGS) entry which is preliminary data.</text>
</comment>
<organism evidence="1 2">
    <name type="scientific">Paracoccus onubensis</name>
    <dbReference type="NCBI Taxonomy" id="1675788"/>
    <lineage>
        <taxon>Bacteria</taxon>
        <taxon>Pseudomonadati</taxon>
        <taxon>Pseudomonadota</taxon>
        <taxon>Alphaproteobacteria</taxon>
        <taxon>Rhodobacterales</taxon>
        <taxon>Paracoccaceae</taxon>
        <taxon>Paracoccus</taxon>
    </lineage>
</organism>
<name>A0A418T476_9RHOB</name>
<dbReference type="OrthoDB" id="983041at2"/>
<keyword evidence="2" id="KW-1185">Reference proteome</keyword>
<dbReference type="AlphaFoldDB" id="A0A418T476"/>
<accession>A0A418T476</accession>
<sequence>MTHSKAVEDVLAERRRQIEAEGWSFEHDDLHDRRELLKAARSYADFACYTPRLRHAVLKIGTPPAGWPWDERWWKPTTPRRDLVKAAALIMAEIERMDRAAEKGAA</sequence>